<dbReference type="AlphaFoldDB" id="R3W3N3"/>
<dbReference type="Gene3D" id="3.40.50.1110">
    <property type="entry name" value="SGNH hydrolase"/>
    <property type="match status" value="1"/>
</dbReference>
<protein>
    <submittedName>
        <fullName evidence="2">GDSL-like lipase/acylhydrolase</fullName>
    </submittedName>
</protein>
<dbReference type="eggNOG" id="COG2755">
    <property type="taxonomic scope" value="Bacteria"/>
</dbReference>
<name>R3W3N3_9ENTE</name>
<comment type="caution">
    <text evidence="2">The sequence shown here is derived from an EMBL/GenBank/DDBJ whole genome shotgun (WGS) entry which is preliminary data.</text>
</comment>
<dbReference type="PANTHER" id="PTHR30383:SF5">
    <property type="entry name" value="SGNH HYDROLASE-TYPE ESTERASE DOMAIN-CONTAINING PROTEIN"/>
    <property type="match status" value="1"/>
</dbReference>
<dbReference type="EMBL" id="AJAT01000017">
    <property type="protein sequence ID" value="EOL42081.1"/>
    <property type="molecule type" value="Genomic_DNA"/>
</dbReference>
<dbReference type="SUPFAM" id="SSF52266">
    <property type="entry name" value="SGNH hydrolase"/>
    <property type="match status" value="1"/>
</dbReference>
<evidence type="ECO:0000313" key="3">
    <source>
        <dbReference type="Proteomes" id="UP000013785"/>
    </source>
</evidence>
<organism evidence="2 3">
    <name type="scientific">Enterococcus phoeniculicola ATCC BAA-412</name>
    <dbReference type="NCBI Taxonomy" id="1158610"/>
    <lineage>
        <taxon>Bacteria</taxon>
        <taxon>Bacillati</taxon>
        <taxon>Bacillota</taxon>
        <taxon>Bacilli</taxon>
        <taxon>Lactobacillales</taxon>
        <taxon>Enterococcaceae</taxon>
        <taxon>Enterococcus</taxon>
    </lineage>
</organism>
<evidence type="ECO:0000313" key="2">
    <source>
        <dbReference type="EMBL" id="EOL42081.1"/>
    </source>
</evidence>
<reference evidence="2 3" key="1">
    <citation type="submission" date="2013-02" db="EMBL/GenBank/DDBJ databases">
        <title>The Genome Sequence of Enterococcus phoeniculicola BAA-412.</title>
        <authorList>
            <consortium name="The Broad Institute Genome Sequencing Platform"/>
            <consortium name="The Broad Institute Genome Sequencing Center for Infectious Disease"/>
            <person name="Earl A.M."/>
            <person name="Gilmore M.S."/>
            <person name="Lebreton F."/>
            <person name="Walker B."/>
            <person name="Young S.K."/>
            <person name="Zeng Q."/>
            <person name="Gargeya S."/>
            <person name="Fitzgerald M."/>
            <person name="Haas B."/>
            <person name="Abouelleil A."/>
            <person name="Alvarado L."/>
            <person name="Arachchi H.M."/>
            <person name="Berlin A.M."/>
            <person name="Chapman S.B."/>
            <person name="Dewar J."/>
            <person name="Goldberg J."/>
            <person name="Griggs A."/>
            <person name="Gujja S."/>
            <person name="Hansen M."/>
            <person name="Howarth C."/>
            <person name="Imamovic A."/>
            <person name="Larimer J."/>
            <person name="McCowan C."/>
            <person name="Murphy C."/>
            <person name="Neiman D."/>
            <person name="Pearson M."/>
            <person name="Priest M."/>
            <person name="Roberts A."/>
            <person name="Saif S."/>
            <person name="Shea T."/>
            <person name="Sisk P."/>
            <person name="Sykes S."/>
            <person name="Wortman J."/>
            <person name="Nusbaum C."/>
            <person name="Birren B."/>
        </authorList>
    </citation>
    <scope>NUCLEOTIDE SEQUENCE [LARGE SCALE GENOMIC DNA]</scope>
    <source>
        <strain evidence="2 3">ATCC BAA-412</strain>
    </source>
</reference>
<dbReference type="InterPro" id="IPR036514">
    <property type="entry name" value="SGNH_hydro_sf"/>
</dbReference>
<feature type="domain" description="SGNH hydrolase-type esterase" evidence="1">
    <location>
        <begin position="17"/>
        <end position="205"/>
    </location>
</feature>
<keyword evidence="3" id="KW-1185">Reference proteome</keyword>
<dbReference type="GO" id="GO:0004622">
    <property type="term" value="F:phosphatidylcholine lysophospholipase activity"/>
    <property type="evidence" value="ECO:0007669"/>
    <property type="project" value="TreeGrafter"/>
</dbReference>
<proteinExistence type="predicted"/>
<gene>
    <name evidence="2" type="ORF">UC3_02429</name>
</gene>
<dbReference type="HOGENOM" id="CLU_051989_5_2_9"/>
<dbReference type="PANTHER" id="PTHR30383">
    <property type="entry name" value="THIOESTERASE 1/PROTEASE 1/LYSOPHOSPHOLIPASE L1"/>
    <property type="match status" value="1"/>
</dbReference>
<accession>R3W3N3</accession>
<dbReference type="RefSeq" id="WP_010769073.1">
    <property type="nucleotide sequence ID" value="NZ_ASWE01000001.1"/>
</dbReference>
<dbReference type="Proteomes" id="UP000013785">
    <property type="component" value="Unassembled WGS sequence"/>
</dbReference>
<dbReference type="Pfam" id="PF13472">
    <property type="entry name" value="Lipase_GDSL_2"/>
    <property type="match status" value="1"/>
</dbReference>
<dbReference type="CDD" id="cd01834">
    <property type="entry name" value="SGNH_hydrolase_like_2"/>
    <property type="match status" value="1"/>
</dbReference>
<keyword evidence="2" id="KW-0378">Hydrolase</keyword>
<evidence type="ECO:0000259" key="1">
    <source>
        <dbReference type="Pfam" id="PF13472"/>
    </source>
</evidence>
<dbReference type="InterPro" id="IPR051532">
    <property type="entry name" value="Ester_Hydrolysis_Enzymes"/>
</dbReference>
<dbReference type="InterPro" id="IPR013830">
    <property type="entry name" value="SGNH_hydro"/>
</dbReference>
<dbReference type="STRING" id="154621.RV11_GL003426"/>
<dbReference type="PATRIC" id="fig|1158610.3.peg.2406"/>
<sequence length="218" mass="25126">MNTPDFIKQKKRQRFLFIGDSITDVGRDRENFYDLGHGYPFLIASILAKELPDYDIECLNRGIGGNKINDLQERWQEDCLSLKPDVVTMLIGINDTWHHTASDEFGSKKEAQRFESSYRQLLEQLKQSTDATIVLMEPFVLPYPEDRRTWRKDLDQKIQIIRTLAEEYQTIFVPLDGKLNALGIAYGHSHYTGEDGVHPTLAGHAEIAESWLQATHFK</sequence>